<feature type="domain" description="C2H2-type" evidence="1">
    <location>
        <begin position="8"/>
        <end position="28"/>
    </location>
</feature>
<dbReference type="EMBL" id="MCFD01000015">
    <property type="protein sequence ID" value="ORX66523.1"/>
    <property type="molecule type" value="Genomic_DNA"/>
</dbReference>
<accession>A0A1Y1VZ44</accession>
<dbReference type="GeneID" id="63807547"/>
<dbReference type="AlphaFoldDB" id="A0A1Y1VZ44"/>
<organism evidence="2 3">
    <name type="scientific">Linderina pennispora</name>
    <dbReference type="NCBI Taxonomy" id="61395"/>
    <lineage>
        <taxon>Eukaryota</taxon>
        <taxon>Fungi</taxon>
        <taxon>Fungi incertae sedis</taxon>
        <taxon>Zoopagomycota</taxon>
        <taxon>Kickxellomycotina</taxon>
        <taxon>Kickxellomycetes</taxon>
        <taxon>Kickxellales</taxon>
        <taxon>Kickxellaceae</taxon>
        <taxon>Linderina</taxon>
    </lineage>
</organism>
<dbReference type="OrthoDB" id="3943268at2759"/>
<comment type="caution">
    <text evidence="2">The sequence shown here is derived from an EMBL/GenBank/DDBJ whole genome shotgun (WGS) entry which is preliminary data.</text>
</comment>
<evidence type="ECO:0000259" key="1">
    <source>
        <dbReference type="PROSITE" id="PS00028"/>
    </source>
</evidence>
<sequence length="817" mass="91669">MASSTYGCPKCDEVFTSPVQRWFHREVHRNVVFAKILGQVTLEFPKVDDKRAHCRCGKLHTATNLRYHHAKACPECIAEARAILAKQTGNVELEDLVIDESRDFELQTPVAIQYDEEAALQTGPALDNVGFVIHRPTGLLICRMCRAATVNRRLRDHITMCAQQTTSERKQGATVESIQAACSYLKTVGCLIGDKITAQKWLGSLRGKVFARIPILPAFPAYKCSVCGFIGKTESAYSSHFAKFHKGPARSRAFIKVLAQQPFTASHFCTILEISDASAMAENIDNRYRYCDCLLKELLMRAVDRVRMDYVPAARDDAGVLLAGLKDSHMSDSSRTYRWMLGMTEEQVNAASALKQSLEHGTGSGMADIQHWNEMWSLFKDLNAALWMYALPEYSESWADHFVYRVLGLFLWKEGNLLEQPFIADSVQATILWTHIALHLVHQSVVGDLDYPDSQGLLNLFHYYLQPGRQTPYGVISGVACVLVWAARWDDTCKGMWWVQDSGYSEMCYLSQHIRLADISRVYRCILDCLELKQNRILSGIDSDQAFGFDTNDAVGSDSSGSSTLASILGCSEAEIERQSQLLFSYKIEQQAFTQRGIDTPYAWDYTQMMAWQSEVGELVDYLIVALCMVSGAATSTTGLASIQVQDISTYPPGELSGDNTLVILMGLEKKVPMALPHRIANVLLHYLMFIRPCEQAVAGALVSSEESKSWVTQRHQQYLLIKRGMQVGEGDISGIFARVWSNESRLRLPLDDCWRVAWSFAVALLHKELSLERVAQICGSLSGKFQNPAPERAGFYEELCVSKLWNTLLESYSDQR</sequence>
<dbReference type="InterPro" id="IPR013087">
    <property type="entry name" value="Znf_C2H2_type"/>
</dbReference>
<reference evidence="2 3" key="1">
    <citation type="submission" date="2016-07" db="EMBL/GenBank/DDBJ databases">
        <title>Pervasive Adenine N6-methylation of Active Genes in Fungi.</title>
        <authorList>
            <consortium name="DOE Joint Genome Institute"/>
            <person name="Mondo S.J."/>
            <person name="Dannebaum R.O."/>
            <person name="Kuo R.C."/>
            <person name="Labutti K."/>
            <person name="Haridas S."/>
            <person name="Kuo A."/>
            <person name="Salamov A."/>
            <person name="Ahrendt S.R."/>
            <person name="Lipzen A."/>
            <person name="Sullivan W."/>
            <person name="Andreopoulos W.B."/>
            <person name="Clum A."/>
            <person name="Lindquist E."/>
            <person name="Daum C."/>
            <person name="Ramamoorthy G.K."/>
            <person name="Gryganskyi A."/>
            <person name="Culley D."/>
            <person name="Magnuson J.K."/>
            <person name="James T.Y."/>
            <person name="O'Malley M.A."/>
            <person name="Stajich J.E."/>
            <person name="Spatafora J.W."/>
            <person name="Visel A."/>
            <person name="Grigoriev I.V."/>
        </authorList>
    </citation>
    <scope>NUCLEOTIDE SEQUENCE [LARGE SCALE GENOMIC DNA]</scope>
    <source>
        <strain evidence="2 3">ATCC 12442</strain>
    </source>
</reference>
<evidence type="ECO:0000313" key="2">
    <source>
        <dbReference type="EMBL" id="ORX66523.1"/>
    </source>
</evidence>
<dbReference type="PROSITE" id="PS00028">
    <property type="entry name" value="ZINC_FINGER_C2H2_1"/>
    <property type="match status" value="1"/>
</dbReference>
<protein>
    <recommendedName>
        <fullName evidence="1">C2H2-type domain-containing protein</fullName>
    </recommendedName>
</protein>
<name>A0A1Y1VZ44_9FUNG</name>
<proteinExistence type="predicted"/>
<evidence type="ECO:0000313" key="3">
    <source>
        <dbReference type="Proteomes" id="UP000193922"/>
    </source>
</evidence>
<gene>
    <name evidence="2" type="ORF">DL89DRAFT_306125</name>
</gene>
<keyword evidence="3" id="KW-1185">Reference proteome</keyword>
<dbReference type="RefSeq" id="XP_040740511.1">
    <property type="nucleotide sequence ID" value="XM_040890899.1"/>
</dbReference>
<dbReference type="Proteomes" id="UP000193922">
    <property type="component" value="Unassembled WGS sequence"/>
</dbReference>
<dbReference type="SMART" id="SM00355">
    <property type="entry name" value="ZnF_C2H2"/>
    <property type="match status" value="2"/>
</dbReference>